<keyword evidence="2" id="KW-0496">Mitochondrion</keyword>
<protein>
    <submittedName>
        <fullName evidence="2">NADH dehydrogenase subunit 6</fullName>
    </submittedName>
</protein>
<proteinExistence type="predicted"/>
<organism evidence="2">
    <name type="scientific">Janus megamaculatus</name>
    <dbReference type="NCBI Taxonomy" id="2876199"/>
    <lineage>
        <taxon>Eukaryota</taxon>
        <taxon>Metazoa</taxon>
        <taxon>Ecdysozoa</taxon>
        <taxon>Arthropoda</taxon>
        <taxon>Hexapoda</taxon>
        <taxon>Insecta</taxon>
        <taxon>Pterygota</taxon>
        <taxon>Neoptera</taxon>
        <taxon>Endopterygota</taxon>
        <taxon>Hymenoptera</taxon>
        <taxon>Cephoidea</taxon>
        <taxon>Cephidae</taxon>
        <taxon>Janus</taxon>
    </lineage>
</organism>
<gene>
    <name evidence="2" type="primary">ND6</name>
</gene>
<keyword evidence="1" id="KW-0472">Membrane</keyword>
<feature type="transmembrane region" description="Helical" evidence="1">
    <location>
        <begin position="20"/>
        <end position="39"/>
    </location>
</feature>
<reference evidence="2" key="1">
    <citation type="submission" date="2021-09" db="EMBL/GenBank/DDBJ databases">
        <title>The complete mitochondrial genome of Syrista parreysii (Spinola, 1843) (Hymenoptera: Cephidae) and phylogenetic analysis.</title>
        <authorList>
            <person name="Liu L."/>
            <person name="Sun Z."/>
            <person name="Niu G."/>
            <person name="Wei M."/>
        </authorList>
    </citation>
    <scope>NUCLEOTIDE SEQUENCE</scope>
</reference>
<accession>A0A8K1TP23</accession>
<sequence length="195" mass="23291">MMLTNLMNELLTESYDTYKTSLVYFSFTLVMIPLISKTVHPVTMMFYLMLFSSTVCLKMSLIYKNSWFSYMLFLSMVGGMLVMFLYFVSTTPNEPNSISKKEMNHMLTMMISTLMIMLMIMYFFDSFTMISVENNFNMNLTMNIMPWSNYINFNSFQMYSLNYKTTLLVMIYLLFTLYSLLKMCMKYYGPLRQRY</sequence>
<feature type="transmembrane region" description="Helical" evidence="1">
    <location>
        <begin position="165"/>
        <end position="185"/>
    </location>
</feature>
<feature type="transmembrane region" description="Helical" evidence="1">
    <location>
        <begin position="69"/>
        <end position="88"/>
    </location>
</feature>
<geneLocation type="mitochondrion" evidence="2"/>
<evidence type="ECO:0000313" key="2">
    <source>
        <dbReference type="EMBL" id="UGN61599.1"/>
    </source>
</evidence>
<evidence type="ECO:0000256" key="1">
    <source>
        <dbReference type="SAM" id="Phobius"/>
    </source>
</evidence>
<name>A0A8K1TP23_9HYME</name>
<feature type="transmembrane region" description="Helical" evidence="1">
    <location>
        <begin position="109"/>
        <end position="132"/>
    </location>
</feature>
<keyword evidence="1" id="KW-0812">Transmembrane</keyword>
<dbReference type="EMBL" id="OK104786">
    <property type="protein sequence ID" value="UGN61599.1"/>
    <property type="molecule type" value="Genomic_DNA"/>
</dbReference>
<dbReference type="AlphaFoldDB" id="A0A8K1TP23"/>
<keyword evidence="1" id="KW-1133">Transmembrane helix</keyword>